<dbReference type="Proteomes" id="UP000177785">
    <property type="component" value="Unassembled WGS sequence"/>
</dbReference>
<dbReference type="PANTHER" id="PTHR11693:SF22">
    <property type="entry name" value="ATP SYNTHASE SUBUNIT GAMMA, MITOCHONDRIAL"/>
    <property type="match status" value="1"/>
</dbReference>
<dbReference type="STRING" id="1802115.A2756_02955"/>
<dbReference type="AlphaFoldDB" id="A0A1G2G7F6"/>
<dbReference type="PROSITE" id="PS00153">
    <property type="entry name" value="ATPASE_GAMMA"/>
    <property type="match status" value="1"/>
</dbReference>
<evidence type="ECO:0000256" key="8">
    <source>
        <dbReference type="ARBA" id="ARBA00023196"/>
    </source>
</evidence>
<evidence type="ECO:0000256" key="7">
    <source>
        <dbReference type="ARBA" id="ARBA00023136"/>
    </source>
</evidence>
<proteinExistence type="inferred from homology"/>
<dbReference type="InterPro" id="IPR035968">
    <property type="entry name" value="ATP_synth_F1_ATPase_gsu"/>
</dbReference>
<evidence type="ECO:0000313" key="11">
    <source>
        <dbReference type="EMBL" id="OGZ45841.1"/>
    </source>
</evidence>
<dbReference type="HAMAP" id="MF_00815">
    <property type="entry name" value="ATP_synth_gamma_bact"/>
    <property type="match status" value="1"/>
</dbReference>
<evidence type="ECO:0000256" key="5">
    <source>
        <dbReference type="ARBA" id="ARBA00022781"/>
    </source>
</evidence>
<dbReference type="GO" id="GO:0042777">
    <property type="term" value="P:proton motive force-driven plasma membrane ATP synthesis"/>
    <property type="evidence" value="ECO:0007669"/>
    <property type="project" value="UniProtKB-UniRule"/>
</dbReference>
<accession>A0A1G2G7F6</accession>
<evidence type="ECO:0000313" key="12">
    <source>
        <dbReference type="Proteomes" id="UP000177785"/>
    </source>
</evidence>
<comment type="caution">
    <text evidence="11">The sequence shown here is derived from an EMBL/GenBank/DDBJ whole genome shotgun (WGS) entry which is preliminary data.</text>
</comment>
<evidence type="ECO:0000256" key="1">
    <source>
        <dbReference type="ARBA" id="ARBA00003456"/>
    </source>
</evidence>
<keyword evidence="6 10" id="KW-0406">Ion transport</keyword>
<dbReference type="InterPro" id="IPR000131">
    <property type="entry name" value="ATP_synth_F1_gsu"/>
</dbReference>
<dbReference type="Pfam" id="PF00231">
    <property type="entry name" value="ATP-synt"/>
    <property type="match status" value="1"/>
</dbReference>
<dbReference type="PRINTS" id="PR00126">
    <property type="entry name" value="ATPASEGAMMA"/>
</dbReference>
<dbReference type="Gene3D" id="3.40.1380.10">
    <property type="match status" value="1"/>
</dbReference>
<gene>
    <name evidence="10" type="primary">atpG</name>
    <name evidence="11" type="ORF">A2756_02955</name>
</gene>
<comment type="subunit">
    <text evidence="10">F-type ATPases have 2 components, CF(1) - the catalytic core - and CF(0) - the membrane proton channel. CF(1) has five subunits: alpha(3), beta(3), gamma(1), delta(1), epsilon(1). CF(0) has three main subunits: a, b and c.</text>
</comment>
<evidence type="ECO:0000256" key="9">
    <source>
        <dbReference type="ARBA" id="ARBA00023310"/>
    </source>
</evidence>
<evidence type="ECO:0000256" key="4">
    <source>
        <dbReference type="ARBA" id="ARBA00022448"/>
    </source>
</evidence>
<evidence type="ECO:0000256" key="6">
    <source>
        <dbReference type="ARBA" id="ARBA00023065"/>
    </source>
</evidence>
<dbReference type="GO" id="GO:0005524">
    <property type="term" value="F:ATP binding"/>
    <property type="evidence" value="ECO:0007669"/>
    <property type="project" value="UniProtKB-UniRule"/>
</dbReference>
<comment type="function">
    <text evidence="1 10">Produces ATP from ADP in the presence of a proton gradient across the membrane. The gamma chain is believed to be important in regulating ATPase activity and the flow of protons through the CF(0) complex.</text>
</comment>
<evidence type="ECO:0000256" key="3">
    <source>
        <dbReference type="ARBA" id="ARBA00007681"/>
    </source>
</evidence>
<keyword evidence="5 10" id="KW-0375">Hydrogen ion transport</keyword>
<dbReference type="EMBL" id="MHNL01000005">
    <property type="protein sequence ID" value="OGZ45841.1"/>
    <property type="molecule type" value="Genomic_DNA"/>
</dbReference>
<dbReference type="CDD" id="cd12151">
    <property type="entry name" value="F1-ATPase_gamma"/>
    <property type="match status" value="1"/>
</dbReference>
<reference evidence="11 12" key="1">
    <citation type="journal article" date="2016" name="Nat. Commun.">
        <title>Thousands of microbial genomes shed light on interconnected biogeochemical processes in an aquifer system.</title>
        <authorList>
            <person name="Anantharaman K."/>
            <person name="Brown C.T."/>
            <person name="Hug L.A."/>
            <person name="Sharon I."/>
            <person name="Castelle C.J."/>
            <person name="Probst A.J."/>
            <person name="Thomas B.C."/>
            <person name="Singh A."/>
            <person name="Wilkins M.J."/>
            <person name="Karaoz U."/>
            <person name="Brodie E.L."/>
            <person name="Williams K.H."/>
            <person name="Hubbard S.S."/>
            <person name="Banfield J.F."/>
        </authorList>
    </citation>
    <scope>NUCLEOTIDE SEQUENCE [LARGE SCALE GENOMIC DNA]</scope>
</reference>
<organism evidence="11 12">
    <name type="scientific">Candidatus Ryanbacteria bacterium RIFCSPHIGHO2_01_FULL_48_27</name>
    <dbReference type="NCBI Taxonomy" id="1802115"/>
    <lineage>
        <taxon>Bacteria</taxon>
        <taxon>Candidatus Ryaniibacteriota</taxon>
    </lineage>
</organism>
<dbReference type="PANTHER" id="PTHR11693">
    <property type="entry name" value="ATP SYNTHASE GAMMA CHAIN"/>
    <property type="match status" value="1"/>
</dbReference>
<dbReference type="GO" id="GO:0045259">
    <property type="term" value="C:proton-transporting ATP synthase complex"/>
    <property type="evidence" value="ECO:0007669"/>
    <property type="project" value="UniProtKB-KW"/>
</dbReference>
<evidence type="ECO:0000256" key="10">
    <source>
        <dbReference type="HAMAP-Rule" id="MF_00815"/>
    </source>
</evidence>
<evidence type="ECO:0000256" key="2">
    <source>
        <dbReference type="ARBA" id="ARBA00004170"/>
    </source>
</evidence>
<keyword evidence="7 10" id="KW-0472">Membrane</keyword>
<dbReference type="SUPFAM" id="SSF52943">
    <property type="entry name" value="ATP synthase (F1-ATPase), gamma subunit"/>
    <property type="match status" value="1"/>
</dbReference>
<comment type="similarity">
    <text evidence="3 10">Belongs to the ATPase gamma chain family.</text>
</comment>
<comment type="subcellular location">
    <subcellularLocation>
        <location evidence="10">Cell membrane</location>
        <topology evidence="10">Peripheral membrane protein</topology>
    </subcellularLocation>
    <subcellularLocation>
        <location evidence="2">Membrane</location>
        <topology evidence="2">Peripheral membrane protein</topology>
    </subcellularLocation>
</comment>
<dbReference type="InterPro" id="IPR023632">
    <property type="entry name" value="ATP_synth_F1_gsu_CS"/>
</dbReference>
<dbReference type="GO" id="GO:0005886">
    <property type="term" value="C:plasma membrane"/>
    <property type="evidence" value="ECO:0007669"/>
    <property type="project" value="UniProtKB-SubCell"/>
</dbReference>
<dbReference type="Gene3D" id="1.10.287.80">
    <property type="entry name" value="ATP synthase, gamma subunit, helix hairpin domain"/>
    <property type="match status" value="2"/>
</dbReference>
<name>A0A1G2G7F6_9BACT</name>
<keyword evidence="4 10" id="KW-0813">Transport</keyword>
<dbReference type="NCBIfam" id="TIGR01146">
    <property type="entry name" value="ATPsyn_F1gamma"/>
    <property type="match status" value="1"/>
</dbReference>
<sequence length="317" mass="35470">MESLQNIKRRIKSVKNIEQITKAMELVSATKMRRSQEVALATRPYVFTALEMLRNISQSVGEGELPALLVHRAVQRTAYVVVASDKGLSGSFNASVFRAFDAFLASRQVDVSSESSIFVAVGEKARLHLKKRTQRVDRSFIHFGDYTNLEEIIPLSEYLVSGYLEGKWDKVVVFYMSFRSALRQEVLLREILPVDPEALERIAKEIIPESGRFAEILKEQGVSFFAGAPQKDAEYIIEPSPVRALELLLPHLVVTEIYHIVLEANASEHSARRVAMKSASDNASDIGGRLTLEYNKSRQAAITRELTEITAGAESIQ</sequence>
<keyword evidence="10" id="KW-1003">Cell membrane</keyword>
<keyword evidence="9 10" id="KW-0066">ATP synthesis</keyword>
<keyword evidence="8 10" id="KW-0139">CF(1)</keyword>
<dbReference type="GO" id="GO:0046933">
    <property type="term" value="F:proton-transporting ATP synthase activity, rotational mechanism"/>
    <property type="evidence" value="ECO:0007669"/>
    <property type="project" value="UniProtKB-UniRule"/>
</dbReference>
<protein>
    <recommendedName>
        <fullName evidence="10">ATP synthase gamma chain</fullName>
    </recommendedName>
    <alternativeName>
        <fullName evidence="10">ATP synthase F1 sector gamma subunit</fullName>
    </alternativeName>
    <alternativeName>
        <fullName evidence="10">F-ATPase gamma subunit</fullName>
    </alternativeName>
</protein>